<keyword evidence="2" id="KW-1185">Reference proteome</keyword>
<dbReference type="RefSeq" id="WP_317490983.1">
    <property type="nucleotide sequence ID" value="NZ_CP136051.1"/>
</dbReference>
<name>A0ABZ0IUB7_9BACT</name>
<evidence type="ECO:0000313" key="1">
    <source>
        <dbReference type="EMBL" id="WOK08341.1"/>
    </source>
</evidence>
<dbReference type="Proteomes" id="UP001302349">
    <property type="component" value="Chromosome"/>
</dbReference>
<gene>
    <name evidence="1" type="ORF">RT717_06780</name>
</gene>
<protein>
    <submittedName>
        <fullName evidence="1">Uncharacterized protein</fullName>
    </submittedName>
</protein>
<organism evidence="1 2">
    <name type="scientific">Imperialibacter roseus</name>
    <dbReference type="NCBI Taxonomy" id="1324217"/>
    <lineage>
        <taxon>Bacteria</taxon>
        <taxon>Pseudomonadati</taxon>
        <taxon>Bacteroidota</taxon>
        <taxon>Cytophagia</taxon>
        <taxon>Cytophagales</taxon>
        <taxon>Flammeovirgaceae</taxon>
        <taxon>Imperialibacter</taxon>
    </lineage>
</organism>
<evidence type="ECO:0000313" key="2">
    <source>
        <dbReference type="Proteomes" id="UP001302349"/>
    </source>
</evidence>
<proteinExistence type="predicted"/>
<dbReference type="EMBL" id="CP136051">
    <property type="protein sequence ID" value="WOK08341.1"/>
    <property type="molecule type" value="Genomic_DNA"/>
</dbReference>
<sequence>MNFQGSKDLGPAKKQYQKTLTYLLEVQRNFPGVYQKLAEVPQFEYEVEIYRHNKREGRKYLLTLKSLAKEYGLKAQIEENGLEFKRQLHPSIG</sequence>
<reference evidence="1 2" key="1">
    <citation type="journal article" date="2023" name="Microbiol. Resour. Announc.">
        <title>Complete Genome Sequence of Imperialibacter roseus strain P4T.</title>
        <authorList>
            <person name="Tizabi D.R."/>
            <person name="Bachvaroff T."/>
            <person name="Hill R.T."/>
        </authorList>
    </citation>
    <scope>NUCLEOTIDE SEQUENCE [LARGE SCALE GENOMIC DNA]</scope>
    <source>
        <strain evidence="1 2">P4T</strain>
    </source>
</reference>
<accession>A0ABZ0IUB7</accession>